<dbReference type="InterPro" id="IPR001543">
    <property type="entry name" value="FliN-like_C"/>
</dbReference>
<evidence type="ECO:0000313" key="5">
    <source>
        <dbReference type="Proteomes" id="UP000502005"/>
    </source>
</evidence>
<dbReference type="PRINTS" id="PR00956">
    <property type="entry name" value="FLGMOTORFLIN"/>
</dbReference>
<dbReference type="SUPFAM" id="SSF101801">
    <property type="entry name" value="Surface presentation of antigens (SPOA)"/>
    <property type="match status" value="1"/>
</dbReference>
<dbReference type="Pfam" id="PF26304">
    <property type="entry name" value="FliMN_C_rel"/>
    <property type="match status" value="1"/>
</dbReference>
<accession>A0A6B9G3X6</accession>
<dbReference type="GO" id="GO:0006935">
    <property type="term" value="P:chemotaxis"/>
    <property type="evidence" value="ECO:0007669"/>
    <property type="project" value="InterPro"/>
</dbReference>
<dbReference type="AlphaFoldDB" id="A0A6B9G3X6"/>
<gene>
    <name evidence="4" type="ORF">CUN67_24690</name>
</gene>
<reference evidence="4 5" key="1">
    <citation type="submission" date="2017-11" db="EMBL/GenBank/DDBJ databases">
        <title>Genome sequence of Pantoea cypripedii NE1.</title>
        <authorList>
            <person name="Nascimento F.X."/>
        </authorList>
    </citation>
    <scope>NUCLEOTIDE SEQUENCE [LARGE SCALE GENOMIC DNA]</scope>
    <source>
        <strain evidence="4 5">NE1</strain>
        <plasmid evidence="5">pne1b</plasmid>
    </source>
</reference>
<evidence type="ECO:0000259" key="2">
    <source>
        <dbReference type="Pfam" id="PF01052"/>
    </source>
</evidence>
<evidence type="ECO:0000259" key="3">
    <source>
        <dbReference type="Pfam" id="PF26304"/>
    </source>
</evidence>
<dbReference type="EMBL" id="CP024770">
    <property type="protein sequence ID" value="QGY32194.1"/>
    <property type="molecule type" value="Genomic_DNA"/>
</dbReference>
<dbReference type="Proteomes" id="UP000502005">
    <property type="component" value="Plasmid pNE1B"/>
</dbReference>
<feature type="domain" description="Flagellar motor switch protein FliN-like C-terminal" evidence="2">
    <location>
        <begin position="283"/>
        <end position="350"/>
    </location>
</feature>
<name>A0A6B9G3X6_PANCY</name>
<dbReference type="InterPro" id="IPR001172">
    <property type="entry name" value="FliN_T3SS_HrcQb"/>
</dbReference>
<dbReference type="GO" id="GO:0009425">
    <property type="term" value="C:bacterial-type flagellum basal body"/>
    <property type="evidence" value="ECO:0007669"/>
    <property type="project" value="InterPro"/>
</dbReference>
<geneLocation type="plasmid" evidence="5">
    <name>pne1b</name>
</geneLocation>
<keyword evidence="4" id="KW-0614">Plasmid</keyword>
<feature type="domain" description="SpaO FliM/N C-terminal related" evidence="3">
    <location>
        <begin position="198"/>
        <end position="255"/>
    </location>
</feature>
<proteinExistence type="inferred from homology"/>
<organism evidence="4 5">
    <name type="scientific">Pantoea cypripedii</name>
    <name type="common">Pectobacterium cypripedii</name>
    <name type="synonym">Erwinia cypripedii</name>
    <dbReference type="NCBI Taxonomy" id="55209"/>
    <lineage>
        <taxon>Bacteria</taxon>
        <taxon>Pseudomonadati</taxon>
        <taxon>Pseudomonadota</taxon>
        <taxon>Gammaproteobacteria</taxon>
        <taxon>Enterobacterales</taxon>
        <taxon>Erwiniaceae</taxon>
        <taxon>Pantoea</taxon>
    </lineage>
</organism>
<sequence>MIQAGYCTVRSNPDLIICPSQETIRKGKRKTTCGKIVKNKQRLPPRVPVMSLTHWHLMYKQKCSRGSWPQGDGDILLLHRSEEVRPLRLFLSAHTMAQHIFSPASPPDTLLMDCHLRQALVKQHLEKAEFELSGCTWSLAQITLATKAEGAPETLVNWCYGLPTSLGPAALCMDDNPEIALPGPTTRQARGGYPWWWLPLQCRVGWSSLTLSQLRGLGKGDLVMITRQQQYLTLSGNKIGQWQFDKRGIILERLDNDDEWMFADEQQHHAEEKPQDTLAEFALKDVELMLEVSLGKAAMPLAQAVELQAGDFVPLASGGLKGTRLLLGNQTVAKGELVEIDGQLGVILDHIFFRPEESQ</sequence>
<dbReference type="InterPro" id="IPR036429">
    <property type="entry name" value="SpoA-like_sf"/>
</dbReference>
<dbReference type="InterPro" id="IPR058805">
    <property type="entry name" value="SpaO_FliMN_C_rel"/>
</dbReference>
<protein>
    <submittedName>
        <fullName evidence="4">Uncharacterized protein</fullName>
    </submittedName>
</protein>
<comment type="similarity">
    <text evidence="1">Belongs to the FliN/MopA/SpaO family.</text>
</comment>
<dbReference type="Gene3D" id="2.30.330.10">
    <property type="entry name" value="SpoA-like"/>
    <property type="match status" value="1"/>
</dbReference>
<dbReference type="GO" id="GO:0003774">
    <property type="term" value="F:cytoskeletal motor activity"/>
    <property type="evidence" value="ECO:0007669"/>
    <property type="project" value="InterPro"/>
</dbReference>
<dbReference type="Pfam" id="PF01052">
    <property type="entry name" value="FliMN_C"/>
    <property type="match status" value="1"/>
</dbReference>
<dbReference type="GO" id="GO:0071973">
    <property type="term" value="P:bacterial-type flagellum-dependent cell motility"/>
    <property type="evidence" value="ECO:0007669"/>
    <property type="project" value="InterPro"/>
</dbReference>
<evidence type="ECO:0000313" key="4">
    <source>
        <dbReference type="EMBL" id="QGY32194.1"/>
    </source>
</evidence>
<evidence type="ECO:0000256" key="1">
    <source>
        <dbReference type="ARBA" id="ARBA00009226"/>
    </source>
</evidence>